<dbReference type="SUPFAM" id="SSF51569">
    <property type="entry name" value="Aldolase"/>
    <property type="match status" value="1"/>
</dbReference>
<dbReference type="InterPro" id="IPR013785">
    <property type="entry name" value="Aldolase_TIM"/>
</dbReference>
<name>A0A1H7HLA6_9HYPH</name>
<dbReference type="Gene3D" id="3.20.20.70">
    <property type="entry name" value="Aldolase class I"/>
    <property type="match status" value="1"/>
</dbReference>
<dbReference type="EMBL" id="FOAN01000001">
    <property type="protein sequence ID" value="SEK51084.1"/>
    <property type="molecule type" value="Genomic_DNA"/>
</dbReference>
<sequence>MACASLADLTDDLKTIGVDLAGSSPDFSKSKRPPDAMIDRWAETAALAEPETRAVAIWAIREAAHAAGIVPASIQELYLACAAGKWSGKTVPAMNLRGWSYHTCRAVFRAGQELDSKLFIFEQAVGEALYAQQPPLEYAAAVLAAALREGYVGPVFLQADHDQINAKAYLADPKAEVRKLENIMREQIAAGMYSIDIDASTVVDLSLATVEDQQRVNAELTAHFTEFVRGIEPKGVSISLGAEIGEVGHENTTPEELRAFMKVYLEEMAKRGAKLPIVSKISINSGTYHGGKVLPDGTLAEVNVDYDLLKTISTICRKEYNMAGAVQHGASTLPGTQLAKLPKAEAVEVHLALGFNNLIFDHPALPQAIKDQIREYTFANHLSEKGAGETDAQFFYNTRKKSWKVMKKPFWEMPKEAETAIMASLQGMFRNMFTWMNVGGTSRLVDENTTLVKVAPPVPEALRKARAA</sequence>
<organism evidence="1 2">
    <name type="scientific">Bosea lupini</name>
    <dbReference type="NCBI Taxonomy" id="1036779"/>
    <lineage>
        <taxon>Bacteria</taxon>
        <taxon>Pseudomonadati</taxon>
        <taxon>Pseudomonadota</taxon>
        <taxon>Alphaproteobacteria</taxon>
        <taxon>Hyphomicrobiales</taxon>
        <taxon>Boseaceae</taxon>
        <taxon>Bosea</taxon>
    </lineage>
</organism>
<reference evidence="2" key="1">
    <citation type="submission" date="2016-10" db="EMBL/GenBank/DDBJ databases">
        <authorList>
            <person name="Varghese N."/>
            <person name="Submissions S."/>
        </authorList>
    </citation>
    <scope>NUCLEOTIDE SEQUENCE [LARGE SCALE GENOMIC DNA]</scope>
    <source>
        <strain evidence="2">LMG 26383,CCUG 61248,R- 45681</strain>
    </source>
</reference>
<dbReference type="STRING" id="1036779.SAMN04515666_101696"/>
<dbReference type="Proteomes" id="UP000199664">
    <property type="component" value="Unassembled WGS sequence"/>
</dbReference>
<accession>A0A1H7HLA6</accession>
<protein>
    <submittedName>
        <fullName evidence="1">Fructose-bisphosphate aldolase class-II</fullName>
    </submittedName>
</protein>
<dbReference type="OrthoDB" id="9803995at2"/>
<gene>
    <name evidence="1" type="ORF">SAMN04515666_101696</name>
</gene>
<evidence type="ECO:0000313" key="1">
    <source>
        <dbReference type="EMBL" id="SEK51084.1"/>
    </source>
</evidence>
<dbReference type="RefSeq" id="WP_091829753.1">
    <property type="nucleotide sequence ID" value="NZ_FOAN01000001.1"/>
</dbReference>
<keyword evidence="2" id="KW-1185">Reference proteome</keyword>
<evidence type="ECO:0000313" key="2">
    <source>
        <dbReference type="Proteomes" id="UP000199664"/>
    </source>
</evidence>
<proteinExistence type="predicted"/>
<dbReference type="AlphaFoldDB" id="A0A1H7HLA6"/>